<sequence length="259" mass="29203">MRLCKLIVISSDKVQVIQCRSENPASFVVRLAGADESDLTNALYLRLEWYDGNIFHMAVCELVSADKGNVTLKPVSEVLRKDSEQFHIIESFDTVESKKISPERLPEYAQKTDNINRRFRNSLTAQIKNMLSDEPISNQFLFKLLLQIDGKLDELLAHKIDGSIEGLSECTLLALSGGGLYFTADSAHPGDLFYLQSTPKYTSNLIFAAVCRAVEVIRTPEGVVVMSEFAHLDETSRDGMVHFVFEKEREKLKRIRANV</sequence>
<reference evidence="1 2" key="1">
    <citation type="submission" date="2019-03" db="EMBL/GenBank/DDBJ databases">
        <title>Genomic Encyclopedia of Type Strains, Phase IV (KMG-IV): sequencing the most valuable type-strain genomes for metagenomic binning, comparative biology and taxonomic classification.</title>
        <authorList>
            <person name="Goeker M."/>
        </authorList>
    </citation>
    <scope>NUCLEOTIDE SEQUENCE [LARGE SCALE GENOMIC DNA]</scope>
    <source>
        <strain evidence="1 2">DSM 24984</strain>
    </source>
</reference>
<dbReference type="Proteomes" id="UP000294614">
    <property type="component" value="Unassembled WGS sequence"/>
</dbReference>
<accession>A0A4R1KBA3</accession>
<dbReference type="OrthoDB" id="9777035at2"/>
<name>A0A4R1KBA3_9BACT</name>
<dbReference type="RefSeq" id="WP_132871278.1">
    <property type="nucleotide sequence ID" value="NZ_JBLJBI010000132.1"/>
</dbReference>
<dbReference type="AlphaFoldDB" id="A0A4R1KBA3"/>
<gene>
    <name evidence="1" type="ORF">C8D98_0248</name>
</gene>
<dbReference type="EMBL" id="SMGG01000003">
    <property type="protein sequence ID" value="TCK61742.1"/>
    <property type="molecule type" value="Genomic_DNA"/>
</dbReference>
<protein>
    <submittedName>
        <fullName evidence="1">Uncharacterized protein</fullName>
    </submittedName>
</protein>
<evidence type="ECO:0000313" key="2">
    <source>
        <dbReference type="Proteomes" id="UP000294614"/>
    </source>
</evidence>
<comment type="caution">
    <text evidence="1">The sequence shown here is derived from an EMBL/GenBank/DDBJ whole genome shotgun (WGS) entry which is preliminary data.</text>
</comment>
<proteinExistence type="predicted"/>
<evidence type="ECO:0000313" key="1">
    <source>
        <dbReference type="EMBL" id="TCK61742.1"/>
    </source>
</evidence>
<keyword evidence="2" id="KW-1185">Reference proteome</keyword>
<organism evidence="1 2">
    <name type="scientific">Seleniivibrio woodruffii</name>
    <dbReference type="NCBI Taxonomy" id="1078050"/>
    <lineage>
        <taxon>Bacteria</taxon>
        <taxon>Pseudomonadati</taxon>
        <taxon>Deferribacterota</taxon>
        <taxon>Deferribacteres</taxon>
        <taxon>Deferribacterales</taxon>
        <taxon>Geovibrionaceae</taxon>
        <taxon>Seleniivibrio</taxon>
    </lineage>
</organism>